<name>A0ACC2U7H4_9FUNG</name>
<evidence type="ECO:0000313" key="1">
    <source>
        <dbReference type="EMBL" id="KAJ9082975.1"/>
    </source>
</evidence>
<comment type="caution">
    <text evidence="1">The sequence shown here is derived from an EMBL/GenBank/DDBJ whole genome shotgun (WGS) entry which is preliminary data.</text>
</comment>
<gene>
    <name evidence="1" type="primary">KEX2_41</name>
    <name evidence="1" type="ORF">DSO57_1039336</name>
</gene>
<proteinExistence type="predicted"/>
<keyword evidence="2" id="KW-1185">Reference proteome</keyword>
<sequence>MKLYPAYLVATSLINPTRGEVNWGRKTPLPWHLSDPKRNGHDLNVTGLWKRGVNYTLWDIKDNYFKEGSYDFYHRRSDGMAFNDTTTHGTHIAGLIAANRTSKCRAGIAYGAKFSSILVTTGFTFRNRGKEFTYKNQQNHIYSMSYGMGYVIDPISPLSENVNRVFEEGVNLGRGGLGSIYVKSAGNGRHKQDNCAFEGACNSIYTINVGSINYKDKASSFSEACTSVMVSAYGSSLVRFRKHINFQYSFSKEENKCEFISGTSYAAPLVSGTIALVLQVRPDLTWRDIQHLIVQTAVPVDLTHESWQTTYSGRKYSPQYGFGKINAGLIVERAKNITIDKVIPEDTNGLLVSRNITSLNLKSSGLKKHARRSDIEIYITSPQNITSKLVSSRPTDRSKLGLQSYQLMT</sequence>
<dbReference type="EMBL" id="QTSX02001346">
    <property type="protein sequence ID" value="KAJ9082975.1"/>
    <property type="molecule type" value="Genomic_DNA"/>
</dbReference>
<organism evidence="1 2">
    <name type="scientific">Entomophthora muscae</name>
    <dbReference type="NCBI Taxonomy" id="34485"/>
    <lineage>
        <taxon>Eukaryota</taxon>
        <taxon>Fungi</taxon>
        <taxon>Fungi incertae sedis</taxon>
        <taxon>Zoopagomycota</taxon>
        <taxon>Entomophthoromycotina</taxon>
        <taxon>Entomophthoromycetes</taxon>
        <taxon>Entomophthorales</taxon>
        <taxon>Entomophthoraceae</taxon>
        <taxon>Entomophthora</taxon>
    </lineage>
</organism>
<dbReference type="EC" id="3.4.21.61" evidence="1"/>
<reference evidence="1" key="1">
    <citation type="submission" date="2022-04" db="EMBL/GenBank/DDBJ databases">
        <title>Genome of the entomopathogenic fungus Entomophthora muscae.</title>
        <authorList>
            <person name="Elya C."/>
            <person name="Lovett B.R."/>
            <person name="Lee E."/>
            <person name="Macias A.M."/>
            <person name="Hajek A.E."/>
            <person name="De Bivort B.L."/>
            <person name="Kasson M.T."/>
            <person name="De Fine Licht H.H."/>
            <person name="Stajich J.E."/>
        </authorList>
    </citation>
    <scope>NUCLEOTIDE SEQUENCE</scope>
    <source>
        <strain evidence="1">Berkeley</strain>
    </source>
</reference>
<evidence type="ECO:0000313" key="2">
    <source>
        <dbReference type="Proteomes" id="UP001165960"/>
    </source>
</evidence>
<keyword evidence="1" id="KW-0378">Hydrolase</keyword>
<accession>A0ACC2U7H4</accession>
<protein>
    <submittedName>
        <fullName evidence="1">Pheromone processing endoprotease</fullName>
        <ecNumber evidence="1">3.4.21.61</ecNumber>
    </submittedName>
</protein>
<feature type="non-terminal residue" evidence="1">
    <location>
        <position position="409"/>
    </location>
</feature>
<dbReference type="Proteomes" id="UP001165960">
    <property type="component" value="Unassembled WGS sequence"/>
</dbReference>